<gene>
    <name evidence="1" type="ORF">IIU_06976</name>
</gene>
<reference evidence="1 2" key="1">
    <citation type="submission" date="2012-12" db="EMBL/GenBank/DDBJ databases">
        <title>The Genome Sequence of Bacillus cereus VD133.</title>
        <authorList>
            <consortium name="The Broad Institute Genome Sequencing Platform"/>
            <consortium name="The Broad Institute Genome Sequencing Center for Infectious Disease"/>
            <person name="Feldgarden M."/>
            <person name="Van der Auwera G.A."/>
            <person name="Mahillon J."/>
            <person name="Duprez V."/>
            <person name="Timmery S."/>
            <person name="Mattelet C."/>
            <person name="Dierick K."/>
            <person name="Sun M."/>
            <person name="Yu Z."/>
            <person name="Zhu L."/>
            <person name="Hu X."/>
            <person name="Shank E.B."/>
            <person name="Swiecicka I."/>
            <person name="Hansen B.M."/>
            <person name="Andrup L."/>
            <person name="Walker B."/>
            <person name="Young S.K."/>
            <person name="Zeng Q."/>
            <person name="Gargeya S."/>
            <person name="Fitzgerald M."/>
            <person name="Haas B."/>
            <person name="Abouelleil A."/>
            <person name="Alvarado L."/>
            <person name="Arachchi H.M."/>
            <person name="Berlin A.M."/>
            <person name="Chapman S.B."/>
            <person name="Dewar J."/>
            <person name="Goldberg J."/>
            <person name="Griggs A."/>
            <person name="Gujja S."/>
            <person name="Hansen M."/>
            <person name="Howarth C."/>
            <person name="Imamovic A."/>
            <person name="Larimer J."/>
            <person name="McCowan C."/>
            <person name="Murphy C."/>
            <person name="Neiman D."/>
            <person name="Pearson M."/>
            <person name="Priest M."/>
            <person name="Roberts A."/>
            <person name="Saif S."/>
            <person name="Shea T."/>
            <person name="Sisk P."/>
            <person name="Sykes S."/>
            <person name="Wortman J."/>
            <person name="Nusbaum C."/>
            <person name="Birren B."/>
        </authorList>
    </citation>
    <scope>NUCLEOTIDE SEQUENCE [LARGE SCALE GENOMIC DNA]</scope>
    <source>
        <strain evidence="1 2">VD133</strain>
    </source>
</reference>
<protein>
    <submittedName>
        <fullName evidence="1">Uncharacterized protein</fullName>
    </submittedName>
</protein>
<dbReference type="AlphaFoldDB" id="A0A9W5PJ72"/>
<organism evidence="1 2">
    <name type="scientific">Bacillus cereus VD133</name>
    <dbReference type="NCBI Taxonomy" id="1053233"/>
    <lineage>
        <taxon>Bacteria</taxon>
        <taxon>Bacillati</taxon>
        <taxon>Bacillota</taxon>
        <taxon>Bacilli</taxon>
        <taxon>Bacillales</taxon>
        <taxon>Bacillaceae</taxon>
        <taxon>Bacillus</taxon>
        <taxon>Bacillus cereus group</taxon>
    </lineage>
</organism>
<proteinExistence type="predicted"/>
<evidence type="ECO:0000313" key="2">
    <source>
        <dbReference type="Proteomes" id="UP000014018"/>
    </source>
</evidence>
<evidence type="ECO:0000313" key="1">
    <source>
        <dbReference type="EMBL" id="EOO23569.1"/>
    </source>
</evidence>
<accession>A0A9W5PJ72</accession>
<sequence>MYLNLNYQNVTVADYARLLRAYPFASTEEKCRIKVRMYILDKLIKKGENDVKYSS</sequence>
<dbReference type="Proteomes" id="UP000014018">
    <property type="component" value="Unassembled WGS sequence"/>
</dbReference>
<comment type="caution">
    <text evidence="1">The sequence shown here is derived from an EMBL/GenBank/DDBJ whole genome shotgun (WGS) entry which is preliminary data.</text>
</comment>
<name>A0A9W5PJ72_BACCE</name>
<dbReference type="EMBL" id="AHFB01000190">
    <property type="protein sequence ID" value="EOO23569.1"/>
    <property type="molecule type" value="Genomic_DNA"/>
</dbReference>